<evidence type="ECO:0000313" key="3">
    <source>
        <dbReference type="Proteomes" id="UP001598138"/>
    </source>
</evidence>
<keyword evidence="1" id="KW-0521">NADP</keyword>
<dbReference type="RefSeq" id="WP_377982517.1">
    <property type="nucleotide sequence ID" value="NZ_JBBKXZ010000001.1"/>
</dbReference>
<comment type="caution">
    <text evidence="2">The sequence shown here is derived from an EMBL/GenBank/DDBJ whole genome shotgun (WGS) entry which is preliminary data.</text>
</comment>
<dbReference type="SUPFAM" id="SSF53720">
    <property type="entry name" value="ALDH-like"/>
    <property type="match status" value="1"/>
</dbReference>
<evidence type="ECO:0000313" key="2">
    <source>
        <dbReference type="EMBL" id="MFD3393680.1"/>
    </source>
</evidence>
<gene>
    <name evidence="2" type="ORF">U0R10_03510</name>
</gene>
<name>A0ABW6D9U6_9BACT</name>
<organism evidence="2 3">
    <name type="scientific">Aquirufa avitistagni</name>
    <dbReference type="NCBI Taxonomy" id="3104728"/>
    <lineage>
        <taxon>Bacteria</taxon>
        <taxon>Pseudomonadati</taxon>
        <taxon>Bacteroidota</taxon>
        <taxon>Cytophagia</taxon>
        <taxon>Cytophagales</taxon>
        <taxon>Flectobacillaceae</taxon>
        <taxon>Aquirufa</taxon>
    </lineage>
</organism>
<dbReference type="Pfam" id="PF05893">
    <property type="entry name" value="LuxC"/>
    <property type="match status" value="1"/>
</dbReference>
<dbReference type="InterPro" id="IPR016161">
    <property type="entry name" value="Ald_DH/histidinol_DH"/>
</dbReference>
<keyword evidence="3" id="KW-1185">Reference proteome</keyword>
<proteinExistence type="predicted"/>
<dbReference type="EMBL" id="JBBKXZ010000001">
    <property type="protein sequence ID" value="MFD3393680.1"/>
    <property type="molecule type" value="Genomic_DNA"/>
</dbReference>
<accession>A0ABW6D9U6</accession>
<sequence length="333" mass="37501">MKKERFINLVSFLKAYFSDTSNQEKIELFIEKAKNENAWFSDLLIRNAMEAIAEQFLKASRWENFFDQYGAPVQDKPKKVGLILPGNLPAVGMHDLLMTVASGHQAIVKLSSQDRSLMTMYIELINSFDSDLNVEIQERMSGADAVIATGSDFSSGYFVNYFAKIPHLIRKNRSSVAVLSGNESADDFKQLATDIFMYYGLGCRNVSTIAVPDSMDLLPLFDVLTLEDWVLDHTKYSNNYQYHKTLYLLNQIPHFDLGNLIVTENDALVSPVGVLHVHRYAGERELTDWLASSVEKIQCVVGSDYIPFGQAQNPALDDFADGVNTYQFLTSLS</sequence>
<evidence type="ECO:0000256" key="1">
    <source>
        <dbReference type="ARBA" id="ARBA00022857"/>
    </source>
</evidence>
<protein>
    <submittedName>
        <fullName evidence="2">Acyl-CoA reductase</fullName>
    </submittedName>
</protein>
<dbReference type="InterPro" id="IPR008670">
    <property type="entry name" value="CoA_reduct_LuxC"/>
</dbReference>
<reference evidence="2 3" key="1">
    <citation type="submission" date="2024-03" db="EMBL/GenBank/DDBJ databases">
        <title>Aquirufa genome sequencing.</title>
        <authorList>
            <person name="Pitt A."/>
            <person name="Hahn M.W."/>
        </authorList>
    </citation>
    <scope>NUCLEOTIDE SEQUENCE [LARGE SCALE GENOMIC DNA]</scope>
    <source>
        <strain evidence="2 3">OSTEICH-129V</strain>
    </source>
</reference>
<dbReference type="Proteomes" id="UP001598138">
    <property type="component" value="Unassembled WGS sequence"/>
</dbReference>